<dbReference type="Proteomes" id="UP000243416">
    <property type="component" value="Unassembled WGS sequence"/>
</dbReference>
<dbReference type="AlphaFoldDB" id="A0A656ZCW6"/>
<dbReference type="GO" id="GO:0004519">
    <property type="term" value="F:endonuclease activity"/>
    <property type="evidence" value="ECO:0007669"/>
    <property type="project" value="UniProtKB-KW"/>
</dbReference>
<accession>A0A656ZCW6</accession>
<comment type="caution">
    <text evidence="2">The sequence shown here is derived from an EMBL/GenBank/DDBJ whole genome shotgun (WGS) entry which is preliminary data.</text>
</comment>
<keyword evidence="2" id="KW-0378">Hydrolase</keyword>
<protein>
    <submittedName>
        <fullName evidence="2">Endonuclease</fullName>
    </submittedName>
</protein>
<reference evidence="2 3" key="1">
    <citation type="journal article" date="2016" name="ISME J.">
        <title>Integrated multi-omics analyses reveal the biochemical mechanisms and phylogenetic relevance of anaerobic androgen biodegradation in the environment.</title>
        <authorList>
            <person name="Yang F.C."/>
            <person name="Chen Y.L."/>
            <person name="Tang S.L."/>
            <person name="Yu C.P."/>
            <person name="Wang P.H."/>
            <person name="Ismail W."/>
            <person name="Wang C.H."/>
            <person name="Ding J.Y."/>
            <person name="Yang C.Y."/>
            <person name="Yang C.Y."/>
            <person name="Chiang Y.R."/>
        </authorList>
    </citation>
    <scope>NUCLEOTIDE SEQUENCE [LARGE SCALE GENOMIC DNA]</scope>
    <source>
        <strain evidence="2 3">DSM 13999</strain>
    </source>
</reference>
<feature type="domain" description="HNH nuclease" evidence="1">
    <location>
        <begin position="16"/>
        <end position="68"/>
    </location>
</feature>
<dbReference type="InterPro" id="IPR003615">
    <property type="entry name" value="HNH_nuc"/>
</dbReference>
<keyword evidence="2" id="KW-0540">Nuclease</keyword>
<dbReference type="SMART" id="SM00507">
    <property type="entry name" value="HNHc"/>
    <property type="match status" value="1"/>
</dbReference>
<sequence>MAAIEKGRTRKWTLRLWSQFIRARDLHRCVCCDSSDRIQAHHVIRKTLYPLGAFETGNGVTLCHECHCRVHAEFNGRPDLSLPLGAEQGDDQDEWAFLFGLLRDDAVRRGLDEDEFYHLGNHILEFSMRYQGYEELYEMAMRGEMSRIRFAHEIWRPMPQAWYTNLVSELVRLNLLSSGDGESES</sequence>
<keyword evidence="2" id="KW-0255">Endonuclease</keyword>
<dbReference type="EMBL" id="LFZK01000001">
    <property type="protein sequence ID" value="KYC29505.1"/>
    <property type="molecule type" value="Genomic_DNA"/>
</dbReference>
<gene>
    <name evidence="2" type="ORF">ACY05_03155</name>
</gene>
<evidence type="ECO:0000259" key="1">
    <source>
        <dbReference type="SMART" id="SM00507"/>
    </source>
</evidence>
<keyword evidence="3" id="KW-1185">Reference proteome</keyword>
<evidence type="ECO:0000313" key="2">
    <source>
        <dbReference type="EMBL" id="KYC29505.1"/>
    </source>
</evidence>
<dbReference type="Gene3D" id="1.10.30.50">
    <property type="match status" value="1"/>
</dbReference>
<name>A0A656ZCW6_9PROT</name>
<evidence type="ECO:0000313" key="3">
    <source>
        <dbReference type="Proteomes" id="UP000243416"/>
    </source>
</evidence>
<proteinExistence type="predicted"/>
<organism evidence="2 3">
    <name type="scientific">Sterolibacterium denitrificans</name>
    <dbReference type="NCBI Taxonomy" id="157592"/>
    <lineage>
        <taxon>Bacteria</taxon>
        <taxon>Pseudomonadati</taxon>
        <taxon>Pseudomonadota</taxon>
        <taxon>Betaproteobacteria</taxon>
        <taxon>Nitrosomonadales</taxon>
        <taxon>Sterolibacteriaceae</taxon>
        <taxon>Sterolibacterium</taxon>
    </lineage>
</organism>